<name>A0ABT5JBR2_RHOTP</name>
<evidence type="ECO:0000313" key="3">
    <source>
        <dbReference type="EMBL" id="MDC7787037.1"/>
    </source>
</evidence>
<dbReference type="PANTHER" id="PTHR43767">
    <property type="entry name" value="LONG-CHAIN-FATTY-ACID--COA LIGASE"/>
    <property type="match status" value="1"/>
</dbReference>
<keyword evidence="4" id="KW-1185">Reference proteome</keyword>
<dbReference type="Pfam" id="PF00501">
    <property type="entry name" value="AMP-binding"/>
    <property type="match status" value="1"/>
</dbReference>
<dbReference type="Gene3D" id="3.40.50.980">
    <property type="match status" value="2"/>
</dbReference>
<dbReference type="Gene3D" id="3.30.300.30">
    <property type="match status" value="1"/>
</dbReference>
<dbReference type="PROSITE" id="PS00455">
    <property type="entry name" value="AMP_BINDING"/>
    <property type="match status" value="1"/>
</dbReference>
<evidence type="ECO:0000313" key="4">
    <source>
        <dbReference type="Proteomes" id="UP001165652"/>
    </source>
</evidence>
<dbReference type="InterPro" id="IPR000873">
    <property type="entry name" value="AMP-dep_synth/lig_dom"/>
</dbReference>
<dbReference type="SUPFAM" id="SSF56801">
    <property type="entry name" value="Acetyl-CoA synthetase-like"/>
    <property type="match status" value="1"/>
</dbReference>
<accession>A0ABT5JBR2</accession>
<proteinExistence type="predicted"/>
<reference evidence="3" key="2">
    <citation type="submission" date="2023-02" db="EMBL/GenBank/DDBJ databases">
        <authorList>
            <person name="Rayyan A."/>
            <person name="Meyer T."/>
            <person name="Kyndt J.A."/>
        </authorList>
    </citation>
    <scope>NUCLEOTIDE SEQUENCE</scope>
    <source>
        <strain evidence="3">DSM 9987</strain>
    </source>
</reference>
<feature type="domain" description="AMP-binding enzyme C-terminal" evidence="2">
    <location>
        <begin position="445"/>
        <end position="520"/>
    </location>
</feature>
<reference evidence="3" key="1">
    <citation type="journal article" date="2023" name="Microbiol Resour">
        <title>Genome Sequences of Rhodoplanes serenus and Two Thermotolerant Strains, Rhodoplanes tepidamans and 'Rhodoplanes cryptolactis,' Further Refine the Genus.</title>
        <authorList>
            <person name="Rayyan A.A."/>
            <person name="Kyndt J.A."/>
        </authorList>
    </citation>
    <scope>NUCLEOTIDE SEQUENCE</scope>
    <source>
        <strain evidence="3">DSM 9987</strain>
    </source>
</reference>
<sequence>MIPARQIWPEDFAERYRRLGYWRGETFGALLRARAAADPAHLAVVGGCDRWSYADLDARADALAAGFLRLGLVPGERVLLQLGNEARFLSLVFGLFRAGLLPVFALPAHRRTEIRHLITRAEAAACVVRDTIDGFDHRGLAREMRTLCPGLRHVVVAGDAADCVPLDQLEAEAPRDLPERSPSEVAFLQLSGGSTGLPKLIPRTHDDYIYSLRGSAAICGLGRDSVYLTALPAAHNFPMSSPGSLGTLHAGGTVVMAPSASPEEAFALIARERVTITGLVPPLALLWAEAAPGLPHDLSSLKVLQVGGAKLTPAMARRIVAAFGPRLQQVFGMAEGLVAYTRLDDDPDRVLETQGRPISPDDELLVVDPDDRPVPPGTPGALLTRGPYTIRAYHDDDAANAAAFTPDGFYRTGDVVIMRPDGYLSVQGRLTDRINRGGEKFSPEEVEDHLLAHPQVRDAAVVSVPDPVWGERACAFVLPRDDAPTARALKAWLTERGIAAFKIPDRIVFVAAFPETAVGKTSRRDLREALRKSLATT</sequence>
<evidence type="ECO:0000259" key="1">
    <source>
        <dbReference type="Pfam" id="PF00501"/>
    </source>
</evidence>
<evidence type="ECO:0000259" key="2">
    <source>
        <dbReference type="Pfam" id="PF13193"/>
    </source>
</evidence>
<dbReference type="InterPro" id="IPR025110">
    <property type="entry name" value="AMP-bd_C"/>
</dbReference>
<dbReference type="Pfam" id="PF13193">
    <property type="entry name" value="AMP-binding_C"/>
    <property type="match status" value="1"/>
</dbReference>
<dbReference type="RefSeq" id="WP_272777878.1">
    <property type="nucleotide sequence ID" value="NZ_JAQQLI010000022.1"/>
</dbReference>
<dbReference type="Gene3D" id="2.30.38.10">
    <property type="entry name" value="Luciferase, Domain 3"/>
    <property type="match status" value="1"/>
</dbReference>
<dbReference type="PANTHER" id="PTHR43767:SF1">
    <property type="entry name" value="NONRIBOSOMAL PEPTIDE SYNTHASE PES1 (EUROFUNG)-RELATED"/>
    <property type="match status" value="1"/>
</dbReference>
<dbReference type="Proteomes" id="UP001165652">
    <property type="component" value="Unassembled WGS sequence"/>
</dbReference>
<dbReference type="InterPro" id="IPR050237">
    <property type="entry name" value="ATP-dep_AMP-bd_enzyme"/>
</dbReference>
<dbReference type="EMBL" id="JAQQLI010000022">
    <property type="protein sequence ID" value="MDC7787037.1"/>
    <property type="molecule type" value="Genomic_DNA"/>
</dbReference>
<dbReference type="InterPro" id="IPR045851">
    <property type="entry name" value="AMP-bd_C_sf"/>
</dbReference>
<organism evidence="3 4">
    <name type="scientific">Rhodoplanes tepidamans</name>
    <name type="common">Rhodoplanes cryptolactis</name>
    <dbReference type="NCBI Taxonomy" id="200616"/>
    <lineage>
        <taxon>Bacteria</taxon>
        <taxon>Pseudomonadati</taxon>
        <taxon>Pseudomonadota</taxon>
        <taxon>Alphaproteobacteria</taxon>
        <taxon>Hyphomicrobiales</taxon>
        <taxon>Nitrobacteraceae</taxon>
        <taxon>Rhodoplanes</taxon>
    </lineage>
</organism>
<feature type="domain" description="AMP-dependent synthetase/ligase" evidence="1">
    <location>
        <begin position="32"/>
        <end position="394"/>
    </location>
</feature>
<dbReference type="InterPro" id="IPR020845">
    <property type="entry name" value="AMP-binding_CS"/>
</dbReference>
<protein>
    <submittedName>
        <fullName evidence="3">AMP-binding protein</fullName>
    </submittedName>
</protein>
<gene>
    <name evidence="3" type="ORF">PQJ73_15200</name>
</gene>
<comment type="caution">
    <text evidence="3">The sequence shown here is derived from an EMBL/GenBank/DDBJ whole genome shotgun (WGS) entry which is preliminary data.</text>
</comment>